<comment type="subcellular location">
    <subcellularLocation>
        <location evidence="1">Nucleus</location>
    </subcellularLocation>
</comment>
<dbReference type="InterPro" id="IPR052035">
    <property type="entry name" value="ZnF_BED_domain_contain"/>
</dbReference>
<comment type="caution">
    <text evidence="7">The sequence shown here is derived from an EMBL/GenBank/DDBJ whole genome shotgun (WGS) entry which is preliminary data.</text>
</comment>
<dbReference type="SUPFAM" id="SSF53098">
    <property type="entry name" value="Ribonuclease H-like"/>
    <property type="match status" value="1"/>
</dbReference>
<reference evidence="7 8" key="1">
    <citation type="submission" date="2021-06" db="EMBL/GenBank/DDBJ databases">
        <authorList>
            <person name="Kallberg Y."/>
            <person name="Tangrot J."/>
            <person name="Rosling A."/>
        </authorList>
    </citation>
    <scope>NUCLEOTIDE SEQUENCE [LARGE SCALE GENOMIC DNA]</scope>
    <source>
        <strain evidence="7 8">120-4 pot B 10/14</strain>
    </source>
</reference>
<dbReference type="PANTHER" id="PTHR46481">
    <property type="entry name" value="ZINC FINGER BED DOMAIN-CONTAINING PROTEIN 4"/>
    <property type="match status" value="1"/>
</dbReference>
<organism evidence="7 8">
    <name type="scientific">Gigaspora margarita</name>
    <dbReference type="NCBI Taxonomy" id="4874"/>
    <lineage>
        <taxon>Eukaryota</taxon>
        <taxon>Fungi</taxon>
        <taxon>Fungi incertae sedis</taxon>
        <taxon>Mucoromycota</taxon>
        <taxon>Glomeromycotina</taxon>
        <taxon>Glomeromycetes</taxon>
        <taxon>Diversisporales</taxon>
        <taxon>Gigasporaceae</taxon>
        <taxon>Gigaspora</taxon>
    </lineage>
</organism>
<keyword evidence="4" id="KW-0862">Zinc</keyword>
<evidence type="ECO:0000313" key="8">
    <source>
        <dbReference type="Proteomes" id="UP000789901"/>
    </source>
</evidence>
<feature type="region of interest" description="Disordered" evidence="6">
    <location>
        <begin position="280"/>
        <end position="299"/>
    </location>
</feature>
<evidence type="ECO:0000256" key="4">
    <source>
        <dbReference type="ARBA" id="ARBA00022833"/>
    </source>
</evidence>
<accession>A0ABN7UII0</accession>
<proteinExistence type="predicted"/>
<dbReference type="EMBL" id="CAJVQB010003344">
    <property type="protein sequence ID" value="CAG8605466.1"/>
    <property type="molecule type" value="Genomic_DNA"/>
</dbReference>
<keyword evidence="2" id="KW-0479">Metal-binding</keyword>
<gene>
    <name evidence="7" type="ORF">GMARGA_LOCUS7095</name>
</gene>
<evidence type="ECO:0000256" key="1">
    <source>
        <dbReference type="ARBA" id="ARBA00004123"/>
    </source>
</evidence>
<name>A0ABN7UII0_GIGMA</name>
<dbReference type="InterPro" id="IPR012337">
    <property type="entry name" value="RNaseH-like_sf"/>
</dbReference>
<evidence type="ECO:0000313" key="7">
    <source>
        <dbReference type="EMBL" id="CAG8605466.1"/>
    </source>
</evidence>
<dbReference type="Proteomes" id="UP000789901">
    <property type="component" value="Unassembled WGS sequence"/>
</dbReference>
<protein>
    <submittedName>
        <fullName evidence="7">41206_t:CDS:1</fullName>
    </submittedName>
</protein>
<evidence type="ECO:0000256" key="3">
    <source>
        <dbReference type="ARBA" id="ARBA00022771"/>
    </source>
</evidence>
<keyword evidence="3" id="KW-0863">Zinc-finger</keyword>
<evidence type="ECO:0000256" key="6">
    <source>
        <dbReference type="SAM" id="MobiDB-lite"/>
    </source>
</evidence>
<dbReference type="PANTHER" id="PTHR46481:SF10">
    <property type="entry name" value="ZINC FINGER BED DOMAIN-CONTAINING PROTEIN 39"/>
    <property type="match status" value="1"/>
</dbReference>
<keyword evidence="5" id="KW-0539">Nucleus</keyword>
<keyword evidence="8" id="KW-1185">Reference proteome</keyword>
<evidence type="ECO:0000256" key="5">
    <source>
        <dbReference type="ARBA" id="ARBA00023242"/>
    </source>
</evidence>
<sequence length="424" mass="48716">MEEFEDDINDINLNSSFFSISGSYLNTNETSELEENNFASISTKTFSNATSYSNFCQKKRKFVEPLYILEDEDFCKFVNGCEPGYRIPCIKFAKNMIYQAYNWNVNQLQELISNMAAYFEFKKVLLTCSNLPHPHLGEIISIKLFFIIQKWNLSSLAYMITTNNTTNMIKGMHILKSQLSEITRQACAAYTLQLTVQQGLKQCKEAQRLYEAQLQIKGTNISDNQNKNYKFDLLNVLSETKTHWNSIYLVWKQVLELHMAIKLASTILLSKKDCSSQLEEDLPNQPNIKKLSDTDDSSSISEDENILSLVESGNINKIEYLLPTDTSGLLDKVQAAIYLSLDELYLRFATNTQQTNTRIKLHELYKNIKDNLQLQDQSQASNITSKNDTLEDYNFFAEVFNLGGSNNDIIEFDEDEETIISYIC</sequence>
<evidence type="ECO:0000256" key="2">
    <source>
        <dbReference type="ARBA" id="ARBA00022723"/>
    </source>
</evidence>